<dbReference type="KEGG" id="plm:Plim_0055"/>
<sequence length="260" mass="27481">MADFLIRTGSSTGRKLSLPARELIVGRDDKADIRLNSSLVSRRHCRILPGTILRPGVETVIVEDLKSQNGTFVNEVPISTPTTLEPGDRLRIGAMIFELAGADSTGSRASTTDPVAARTGFARPPATAAPSESDITDWLSLPAGQKQGEFGASSNRYGLDLPGLDLHGQDPSGKDLSGQDTAEIGFEVLDAVRKSLEAKSSSSLRDDAEISSVTTAPASDDSPQLVPAALSGEAALPPKEWTSQAARIIQQYWKNTTPGS</sequence>
<feature type="domain" description="FHA" evidence="2">
    <location>
        <begin position="23"/>
        <end position="78"/>
    </location>
</feature>
<proteinExistence type="predicted"/>
<accession>D5SMI8</accession>
<dbReference type="RefSeq" id="WP_013108339.1">
    <property type="nucleotide sequence ID" value="NC_014148.1"/>
</dbReference>
<dbReference type="InterPro" id="IPR008984">
    <property type="entry name" value="SMAD_FHA_dom_sf"/>
</dbReference>
<feature type="region of interest" description="Disordered" evidence="1">
    <location>
        <begin position="197"/>
        <end position="239"/>
    </location>
</feature>
<protein>
    <submittedName>
        <fullName evidence="3">Forkhead-associated protein</fullName>
    </submittedName>
</protein>
<dbReference type="PANTHER" id="PTHR23308">
    <property type="entry name" value="NUCLEAR INHIBITOR OF PROTEIN PHOSPHATASE-1"/>
    <property type="match status" value="1"/>
</dbReference>
<dbReference type="SUPFAM" id="SSF49879">
    <property type="entry name" value="SMAD/FHA domain"/>
    <property type="match status" value="1"/>
</dbReference>
<dbReference type="InterPro" id="IPR050923">
    <property type="entry name" value="Cell_Proc_Reg/RNA_Proc"/>
</dbReference>
<dbReference type="Gene3D" id="2.60.200.20">
    <property type="match status" value="1"/>
</dbReference>
<evidence type="ECO:0000259" key="2">
    <source>
        <dbReference type="PROSITE" id="PS50006"/>
    </source>
</evidence>
<name>D5SMI8_PLAL2</name>
<keyword evidence="4" id="KW-1185">Reference proteome</keyword>
<dbReference type="SMART" id="SM00240">
    <property type="entry name" value="FHA"/>
    <property type="match status" value="1"/>
</dbReference>
<organism evidence="3 4">
    <name type="scientific">Planctopirus limnophila (strain ATCC 43296 / DSM 3776 / IFAM 1008 / Mu 290)</name>
    <name type="common">Planctomyces limnophilus</name>
    <dbReference type="NCBI Taxonomy" id="521674"/>
    <lineage>
        <taxon>Bacteria</taxon>
        <taxon>Pseudomonadati</taxon>
        <taxon>Planctomycetota</taxon>
        <taxon>Planctomycetia</taxon>
        <taxon>Planctomycetales</taxon>
        <taxon>Planctomycetaceae</taxon>
        <taxon>Planctopirus</taxon>
    </lineage>
</organism>
<dbReference type="HOGENOM" id="CLU_1069000_0_0_0"/>
<evidence type="ECO:0000313" key="4">
    <source>
        <dbReference type="Proteomes" id="UP000002220"/>
    </source>
</evidence>
<dbReference type="CDD" id="cd00060">
    <property type="entry name" value="FHA"/>
    <property type="match status" value="1"/>
</dbReference>
<gene>
    <name evidence="3" type="ordered locus">Plim_0055</name>
</gene>
<dbReference type="eggNOG" id="COG1716">
    <property type="taxonomic scope" value="Bacteria"/>
</dbReference>
<dbReference type="STRING" id="521674.Plim_0055"/>
<dbReference type="Proteomes" id="UP000002220">
    <property type="component" value="Chromosome"/>
</dbReference>
<dbReference type="OrthoDB" id="249606at2"/>
<dbReference type="Pfam" id="PF00498">
    <property type="entry name" value="FHA"/>
    <property type="match status" value="1"/>
</dbReference>
<dbReference type="EMBL" id="CP001744">
    <property type="protein sequence ID" value="ADG65908.1"/>
    <property type="molecule type" value="Genomic_DNA"/>
</dbReference>
<dbReference type="PROSITE" id="PS50006">
    <property type="entry name" value="FHA_DOMAIN"/>
    <property type="match status" value="1"/>
</dbReference>
<evidence type="ECO:0000256" key="1">
    <source>
        <dbReference type="SAM" id="MobiDB-lite"/>
    </source>
</evidence>
<reference evidence="3 4" key="1">
    <citation type="journal article" date="2010" name="Stand. Genomic Sci.">
        <title>Complete genome sequence of Planctomyces limnophilus type strain (Mu 290).</title>
        <authorList>
            <person name="Labutti K."/>
            <person name="Sikorski J."/>
            <person name="Schneider S."/>
            <person name="Nolan M."/>
            <person name="Lucas S."/>
            <person name="Glavina Del Rio T."/>
            <person name="Tice H."/>
            <person name="Cheng J.F."/>
            <person name="Goodwin L."/>
            <person name="Pitluck S."/>
            <person name="Liolios K."/>
            <person name="Ivanova N."/>
            <person name="Mavromatis K."/>
            <person name="Mikhailova N."/>
            <person name="Pati A."/>
            <person name="Chen A."/>
            <person name="Palaniappan K."/>
            <person name="Land M."/>
            <person name="Hauser L."/>
            <person name="Chang Y.J."/>
            <person name="Jeffries C.D."/>
            <person name="Tindall B.J."/>
            <person name="Rohde M."/>
            <person name="Goker M."/>
            <person name="Woyke T."/>
            <person name="Bristow J."/>
            <person name="Eisen J.A."/>
            <person name="Markowitz V."/>
            <person name="Hugenholtz P."/>
            <person name="Kyrpides N.C."/>
            <person name="Klenk H.P."/>
            <person name="Lapidus A."/>
        </authorList>
    </citation>
    <scope>NUCLEOTIDE SEQUENCE [LARGE SCALE GENOMIC DNA]</scope>
    <source>
        <strain evidence="4">ATCC 43296 / DSM 3776 / IFAM 1008 / 290</strain>
    </source>
</reference>
<dbReference type="InterPro" id="IPR000253">
    <property type="entry name" value="FHA_dom"/>
</dbReference>
<dbReference type="AlphaFoldDB" id="D5SMI8"/>
<evidence type="ECO:0000313" key="3">
    <source>
        <dbReference type="EMBL" id="ADG65908.1"/>
    </source>
</evidence>